<dbReference type="EMBL" id="CAXAMN010027694">
    <property type="protein sequence ID" value="CAK9112242.1"/>
    <property type="molecule type" value="Genomic_DNA"/>
</dbReference>
<proteinExistence type="predicted"/>
<accession>A0ABP0SIM4</accession>
<keyword evidence="2" id="KW-1185">Reference proteome</keyword>
<comment type="caution">
    <text evidence="1">The sequence shown here is derived from an EMBL/GenBank/DDBJ whole genome shotgun (WGS) entry which is preliminary data.</text>
</comment>
<protein>
    <submittedName>
        <fullName evidence="1">Uncharacterized protein</fullName>
    </submittedName>
</protein>
<name>A0ABP0SIM4_9DINO</name>
<dbReference type="Proteomes" id="UP001642484">
    <property type="component" value="Unassembled WGS sequence"/>
</dbReference>
<reference evidence="1 2" key="1">
    <citation type="submission" date="2024-02" db="EMBL/GenBank/DDBJ databases">
        <authorList>
            <person name="Chen Y."/>
            <person name="Shah S."/>
            <person name="Dougan E. K."/>
            <person name="Thang M."/>
            <person name="Chan C."/>
        </authorList>
    </citation>
    <scope>NUCLEOTIDE SEQUENCE [LARGE SCALE GENOMIC DNA]</scope>
</reference>
<sequence length="101" mass="10886">MHHPADTLRNVLQSAQAHLQAAIPAKGQECPDQVAVSDASMIDSDNYKEIDSTPHQIRPMSSASCMYGCSPTHAAALREPSQVFTNGFEMINLAVSRSTSD</sequence>
<evidence type="ECO:0000313" key="1">
    <source>
        <dbReference type="EMBL" id="CAK9112242.1"/>
    </source>
</evidence>
<gene>
    <name evidence="1" type="ORF">CCMP2556_LOCUS52052</name>
</gene>
<organism evidence="1 2">
    <name type="scientific">Durusdinium trenchii</name>
    <dbReference type="NCBI Taxonomy" id="1381693"/>
    <lineage>
        <taxon>Eukaryota</taxon>
        <taxon>Sar</taxon>
        <taxon>Alveolata</taxon>
        <taxon>Dinophyceae</taxon>
        <taxon>Suessiales</taxon>
        <taxon>Symbiodiniaceae</taxon>
        <taxon>Durusdinium</taxon>
    </lineage>
</organism>
<evidence type="ECO:0000313" key="2">
    <source>
        <dbReference type="Proteomes" id="UP001642484"/>
    </source>
</evidence>